<protein>
    <submittedName>
        <fullName evidence="3">Uncharacterized protein</fullName>
    </submittedName>
</protein>
<evidence type="ECO:0000313" key="3">
    <source>
        <dbReference type="EMBL" id="GFS44210.1"/>
    </source>
</evidence>
<feature type="region of interest" description="Disordered" evidence="2">
    <location>
        <begin position="160"/>
        <end position="196"/>
    </location>
</feature>
<sequence>MTQDELDLLRESHSFPPSVQIRLPKEDKTIASTHSGEVGFYEADFHVGLCLPIHPTIRKILYYYNICPTQLILNAWRSLVYAVSTKINCLFCPLLSKRGFKGSWTQSQVRNPFTIKELLESRFFPMSRRISLKKLTQKVGESKGDSSAVKSTPTAEGVVIGEKCPREVSDTSPSKKGKLASISKDKGTASPSTNQKKATWKFIEPSSKEANKATSAMAVEEGSYGRVLLHQTWSIDERRATEELAKAKDERDATVDKLAKLEALVAKLRDKKACSKKLAVKKFKTSDDFQEAVEITAFKYFGEEFDFCKRQLCCHHPDLSIDLDGMGIDHDLLKEEEEEEKEDGN</sequence>
<keyword evidence="1" id="KW-0175">Coiled coil</keyword>
<accession>A0A7J0DZ10</accession>
<evidence type="ECO:0000313" key="4">
    <source>
        <dbReference type="Proteomes" id="UP000585474"/>
    </source>
</evidence>
<reference evidence="4" key="1">
    <citation type="submission" date="2019-07" db="EMBL/GenBank/DDBJ databases">
        <title>De Novo Assembly of kiwifruit Actinidia rufa.</title>
        <authorList>
            <person name="Sugita-Konishi S."/>
            <person name="Sato K."/>
            <person name="Mori E."/>
            <person name="Abe Y."/>
            <person name="Kisaki G."/>
            <person name="Hamano K."/>
            <person name="Suezawa K."/>
            <person name="Otani M."/>
            <person name="Fukuda T."/>
            <person name="Manabe T."/>
            <person name="Gomi K."/>
            <person name="Tabuchi M."/>
            <person name="Akimitsu K."/>
            <person name="Kataoka I."/>
        </authorList>
    </citation>
    <scope>NUCLEOTIDE SEQUENCE [LARGE SCALE GENOMIC DNA]</scope>
    <source>
        <strain evidence="4">cv. Fuchu</strain>
    </source>
</reference>
<gene>
    <name evidence="3" type="ORF">Acr_00g0089120</name>
</gene>
<dbReference type="EMBL" id="BJWL01000434">
    <property type="protein sequence ID" value="GFS44210.1"/>
    <property type="molecule type" value="Genomic_DNA"/>
</dbReference>
<organism evidence="3 4">
    <name type="scientific">Actinidia rufa</name>
    <dbReference type="NCBI Taxonomy" id="165716"/>
    <lineage>
        <taxon>Eukaryota</taxon>
        <taxon>Viridiplantae</taxon>
        <taxon>Streptophyta</taxon>
        <taxon>Embryophyta</taxon>
        <taxon>Tracheophyta</taxon>
        <taxon>Spermatophyta</taxon>
        <taxon>Magnoliopsida</taxon>
        <taxon>eudicotyledons</taxon>
        <taxon>Gunneridae</taxon>
        <taxon>Pentapetalae</taxon>
        <taxon>asterids</taxon>
        <taxon>Ericales</taxon>
        <taxon>Actinidiaceae</taxon>
        <taxon>Actinidia</taxon>
    </lineage>
</organism>
<name>A0A7J0DZ10_9ERIC</name>
<dbReference type="AlphaFoldDB" id="A0A7J0DZ10"/>
<dbReference type="Proteomes" id="UP000585474">
    <property type="component" value="Unassembled WGS sequence"/>
</dbReference>
<evidence type="ECO:0000256" key="2">
    <source>
        <dbReference type="SAM" id="MobiDB-lite"/>
    </source>
</evidence>
<proteinExistence type="predicted"/>
<feature type="coiled-coil region" evidence="1">
    <location>
        <begin position="237"/>
        <end position="278"/>
    </location>
</feature>
<dbReference type="OrthoDB" id="687305at2759"/>
<keyword evidence="4" id="KW-1185">Reference proteome</keyword>
<evidence type="ECO:0000256" key="1">
    <source>
        <dbReference type="SAM" id="Coils"/>
    </source>
</evidence>
<comment type="caution">
    <text evidence="3">The sequence shown here is derived from an EMBL/GenBank/DDBJ whole genome shotgun (WGS) entry which is preliminary data.</text>
</comment>